<dbReference type="GO" id="GO:0034454">
    <property type="term" value="P:microtubule anchoring at centrosome"/>
    <property type="evidence" value="ECO:0000318"/>
    <property type="project" value="GO_Central"/>
</dbReference>
<comment type="subcellular location">
    <subcellularLocation>
        <location evidence="2">Cytoplasm</location>
        <location evidence="2">Cytoskeleton</location>
        <location evidence="2">Cilium basal body</location>
    </subcellularLocation>
    <subcellularLocation>
        <location evidence="1">Cytoplasm</location>
        <location evidence="1">Cytoskeleton</location>
        <location evidence="1">Microtubule organizing center</location>
        <location evidence="1">Centrosome</location>
        <location evidence="1">Centriole</location>
    </subcellularLocation>
    <subcellularLocation>
        <location evidence="3">Cytoplasm</location>
        <location evidence="3">Cytoskeleton</location>
        <location evidence="3">Spindle</location>
    </subcellularLocation>
</comment>
<dbReference type="PANTHER" id="PTHR31539">
    <property type="entry name" value="CENTROSOMAL PROTEIN OF 19K CEP19"/>
    <property type="match status" value="1"/>
</dbReference>
<evidence type="ECO:0000256" key="4">
    <source>
        <dbReference type="ARBA" id="ARBA00009371"/>
    </source>
</evidence>
<reference evidence="13 14" key="2">
    <citation type="journal article" date="2008" name="Nature">
        <title>The Phaeodactylum genome reveals the evolutionary history of diatom genomes.</title>
        <authorList>
            <person name="Bowler C."/>
            <person name="Allen A.E."/>
            <person name="Badger J.H."/>
            <person name="Grimwood J."/>
            <person name="Jabbari K."/>
            <person name="Kuo A."/>
            <person name="Maheswari U."/>
            <person name="Martens C."/>
            <person name="Maumus F."/>
            <person name="Otillar R.P."/>
            <person name="Rayko E."/>
            <person name="Salamov A."/>
            <person name="Vandepoele K."/>
            <person name="Beszteri B."/>
            <person name="Gruber A."/>
            <person name="Heijde M."/>
            <person name="Katinka M."/>
            <person name="Mock T."/>
            <person name="Valentin K."/>
            <person name="Verret F."/>
            <person name="Berges J.A."/>
            <person name="Brownlee C."/>
            <person name="Cadoret J.P."/>
            <person name="Chiovitti A."/>
            <person name="Choi C.J."/>
            <person name="Coesel S."/>
            <person name="De Martino A."/>
            <person name="Detter J.C."/>
            <person name="Durkin C."/>
            <person name="Falciatore A."/>
            <person name="Fournet J."/>
            <person name="Haruta M."/>
            <person name="Huysman M.J."/>
            <person name="Jenkins B.D."/>
            <person name="Jiroutova K."/>
            <person name="Jorgensen R.E."/>
            <person name="Joubert Y."/>
            <person name="Kaplan A."/>
            <person name="Kroger N."/>
            <person name="Kroth P.G."/>
            <person name="La Roche J."/>
            <person name="Lindquist E."/>
            <person name="Lommer M."/>
            <person name="Martin-Jezequel V."/>
            <person name="Lopez P.J."/>
            <person name="Lucas S."/>
            <person name="Mangogna M."/>
            <person name="McGinnis K."/>
            <person name="Medlin L.K."/>
            <person name="Montsant A."/>
            <person name="Oudot-Le Secq M.P."/>
            <person name="Napoli C."/>
            <person name="Obornik M."/>
            <person name="Parker M.S."/>
            <person name="Petit J.L."/>
            <person name="Porcel B.M."/>
            <person name="Poulsen N."/>
            <person name="Robison M."/>
            <person name="Rychlewski L."/>
            <person name="Rynearson T.A."/>
            <person name="Schmutz J."/>
            <person name="Shapiro H."/>
            <person name="Siaut M."/>
            <person name="Stanley M."/>
            <person name="Sussman M.R."/>
            <person name="Taylor A.R."/>
            <person name="Vardi A."/>
            <person name="von Dassow P."/>
            <person name="Vyverman W."/>
            <person name="Willis A."/>
            <person name="Wyrwicz L.S."/>
            <person name="Rokhsar D.S."/>
            <person name="Weissenbach J."/>
            <person name="Armbrust E.V."/>
            <person name="Green B.R."/>
            <person name="Van de Peer Y."/>
            <person name="Grigoriev I.V."/>
        </authorList>
    </citation>
    <scope>NUCLEOTIDE SEQUENCE [LARGE SCALE GENOMIC DNA]</scope>
    <source>
        <strain evidence="13 14">CCMP1335</strain>
    </source>
</reference>
<dbReference type="HOGENOM" id="CLU_1339907_0_0_1"/>
<evidence type="ECO:0000256" key="6">
    <source>
        <dbReference type="ARBA" id="ARBA00022490"/>
    </source>
</evidence>
<name>B8C689_THAPS</name>
<dbReference type="Pfam" id="PF14933">
    <property type="entry name" value="CEP19"/>
    <property type="match status" value="1"/>
</dbReference>
<dbReference type="InParanoid" id="B8C689"/>
<dbReference type="KEGG" id="tps:THAPSDRAFT_6341"/>
<sequence length="205" mass="23622">MADFVNLFNQHESHQTLSITDSSFKIAQFLTEKHNELNQVPLDTIQHLVGKLLSFHSQLQLQMDNAEMQEFPTNVVHNDGHINMTIQSGSLLLSPVKFQSLCTKFTNNYIASITSSNMDEDEDHNNKYKSPPTPLKIDMETISTQEKERLRGYGDLNKATEKELEMAKEEMNCVFEKLQIVPGDEGYEYDKRREFGEPDEESSWD</sequence>
<keyword evidence="6" id="KW-0963">Cytoplasm</keyword>
<keyword evidence="11" id="KW-0175">Coiled coil</keyword>
<feature type="region of interest" description="Disordered" evidence="12">
    <location>
        <begin position="186"/>
        <end position="205"/>
    </location>
</feature>
<keyword evidence="14" id="KW-1185">Reference proteome</keyword>
<comment type="similarity">
    <text evidence="4">Belongs to the CEP19 family.</text>
</comment>
<keyword evidence="8" id="KW-0969">Cilium</keyword>
<evidence type="ECO:0000256" key="1">
    <source>
        <dbReference type="ARBA" id="ARBA00004114"/>
    </source>
</evidence>
<keyword evidence="10" id="KW-0966">Cell projection</keyword>
<dbReference type="GO" id="GO:0097712">
    <property type="term" value="P:vesicle targeting, trans-Golgi to periciliary membrane compartment"/>
    <property type="evidence" value="ECO:0000318"/>
    <property type="project" value="GO_Central"/>
</dbReference>
<dbReference type="InterPro" id="IPR029412">
    <property type="entry name" value="CEP19"/>
</dbReference>
<evidence type="ECO:0000256" key="3">
    <source>
        <dbReference type="ARBA" id="ARBA00004186"/>
    </source>
</evidence>
<gene>
    <name evidence="13" type="ORF">THAPSDRAFT_6341</name>
</gene>
<proteinExistence type="inferred from homology"/>
<dbReference type="PaxDb" id="35128-Thaps6341"/>
<dbReference type="AlphaFoldDB" id="B8C689"/>
<evidence type="ECO:0000256" key="9">
    <source>
        <dbReference type="ARBA" id="ARBA00023212"/>
    </source>
</evidence>
<accession>B8C689</accession>
<protein>
    <recommendedName>
        <fullName evidence="5">Centrosomal protein of 19 kDa</fullName>
    </recommendedName>
</protein>
<dbReference type="GeneID" id="7453277"/>
<dbReference type="PANTHER" id="PTHR31539:SF1">
    <property type="entry name" value="CENTROSOMAL PROTEIN OF 19 KDA"/>
    <property type="match status" value="1"/>
</dbReference>
<keyword evidence="9" id="KW-0206">Cytoskeleton</keyword>
<evidence type="ECO:0000313" key="14">
    <source>
        <dbReference type="Proteomes" id="UP000001449"/>
    </source>
</evidence>
<dbReference type="GO" id="GO:0005814">
    <property type="term" value="C:centriole"/>
    <property type="evidence" value="ECO:0000318"/>
    <property type="project" value="GO_Central"/>
</dbReference>
<evidence type="ECO:0000256" key="12">
    <source>
        <dbReference type="SAM" id="MobiDB-lite"/>
    </source>
</evidence>
<reference evidence="13 14" key="1">
    <citation type="journal article" date="2004" name="Science">
        <title>The genome of the diatom Thalassiosira pseudonana: ecology, evolution, and metabolism.</title>
        <authorList>
            <person name="Armbrust E.V."/>
            <person name="Berges J.A."/>
            <person name="Bowler C."/>
            <person name="Green B.R."/>
            <person name="Martinez D."/>
            <person name="Putnam N.H."/>
            <person name="Zhou S."/>
            <person name="Allen A.E."/>
            <person name="Apt K.E."/>
            <person name="Bechner M."/>
            <person name="Brzezinski M.A."/>
            <person name="Chaal B.K."/>
            <person name="Chiovitti A."/>
            <person name="Davis A.K."/>
            <person name="Demarest M.S."/>
            <person name="Detter J.C."/>
            <person name="Glavina T."/>
            <person name="Goodstein D."/>
            <person name="Hadi M.Z."/>
            <person name="Hellsten U."/>
            <person name="Hildebrand M."/>
            <person name="Jenkins B.D."/>
            <person name="Jurka J."/>
            <person name="Kapitonov V.V."/>
            <person name="Kroger N."/>
            <person name="Lau W.W."/>
            <person name="Lane T.W."/>
            <person name="Larimer F.W."/>
            <person name="Lippmeier J.C."/>
            <person name="Lucas S."/>
            <person name="Medina M."/>
            <person name="Montsant A."/>
            <person name="Obornik M."/>
            <person name="Parker M.S."/>
            <person name="Palenik B."/>
            <person name="Pazour G.J."/>
            <person name="Richardson P.M."/>
            <person name="Rynearson T.A."/>
            <person name="Saito M.A."/>
            <person name="Schwartz D.C."/>
            <person name="Thamatrakoln K."/>
            <person name="Valentin K."/>
            <person name="Vardi A."/>
            <person name="Wilkerson F.P."/>
            <person name="Rokhsar D.S."/>
        </authorList>
    </citation>
    <scope>NUCLEOTIDE SEQUENCE [LARGE SCALE GENOMIC DNA]</scope>
    <source>
        <strain evidence="13 14">CCMP1335</strain>
    </source>
</reference>
<evidence type="ECO:0000256" key="10">
    <source>
        <dbReference type="ARBA" id="ARBA00023273"/>
    </source>
</evidence>
<dbReference type="EMBL" id="CM000643">
    <property type="protein sequence ID" value="EED91254.1"/>
    <property type="molecule type" value="Genomic_DNA"/>
</dbReference>
<keyword evidence="7" id="KW-0970">Cilium biogenesis/degradation</keyword>
<evidence type="ECO:0000256" key="7">
    <source>
        <dbReference type="ARBA" id="ARBA00022794"/>
    </source>
</evidence>
<feature type="coiled-coil region" evidence="11">
    <location>
        <begin position="150"/>
        <end position="177"/>
    </location>
</feature>
<dbReference type="Proteomes" id="UP000001449">
    <property type="component" value="Chromosome 6"/>
</dbReference>
<evidence type="ECO:0000313" key="13">
    <source>
        <dbReference type="EMBL" id="EED91254.1"/>
    </source>
</evidence>
<evidence type="ECO:0000256" key="2">
    <source>
        <dbReference type="ARBA" id="ARBA00004120"/>
    </source>
</evidence>
<dbReference type="GO" id="GO:0000922">
    <property type="term" value="C:spindle pole"/>
    <property type="evidence" value="ECO:0000318"/>
    <property type="project" value="GO_Central"/>
</dbReference>
<organism evidence="13 14">
    <name type="scientific">Thalassiosira pseudonana</name>
    <name type="common">Marine diatom</name>
    <name type="synonym">Cyclotella nana</name>
    <dbReference type="NCBI Taxonomy" id="35128"/>
    <lineage>
        <taxon>Eukaryota</taxon>
        <taxon>Sar</taxon>
        <taxon>Stramenopiles</taxon>
        <taxon>Ochrophyta</taxon>
        <taxon>Bacillariophyta</taxon>
        <taxon>Coscinodiscophyceae</taxon>
        <taxon>Thalassiosirophycidae</taxon>
        <taxon>Thalassiosirales</taxon>
        <taxon>Thalassiosiraceae</taxon>
        <taxon>Thalassiosira</taxon>
    </lineage>
</organism>
<evidence type="ECO:0000256" key="8">
    <source>
        <dbReference type="ARBA" id="ARBA00023069"/>
    </source>
</evidence>
<evidence type="ECO:0000256" key="5">
    <source>
        <dbReference type="ARBA" id="ARBA00022015"/>
    </source>
</evidence>
<dbReference type="GO" id="GO:0036064">
    <property type="term" value="C:ciliary basal body"/>
    <property type="evidence" value="ECO:0000318"/>
    <property type="project" value="GO_Central"/>
</dbReference>
<evidence type="ECO:0000256" key="11">
    <source>
        <dbReference type="SAM" id="Coils"/>
    </source>
</evidence>
<dbReference type="RefSeq" id="XP_002291147.1">
    <property type="nucleotide sequence ID" value="XM_002291111.1"/>
</dbReference>